<proteinExistence type="inferred from homology"/>
<dbReference type="GO" id="GO:0005524">
    <property type="term" value="F:ATP binding"/>
    <property type="evidence" value="ECO:0007669"/>
    <property type="project" value="UniProtKB-KW"/>
</dbReference>
<evidence type="ECO:0000256" key="1">
    <source>
        <dbReference type="ARBA" id="ARBA00004496"/>
    </source>
</evidence>
<feature type="region of interest" description="Disordered" evidence="10">
    <location>
        <begin position="332"/>
        <end position="418"/>
    </location>
</feature>
<dbReference type="Gene3D" id="3.40.50.300">
    <property type="entry name" value="P-loop containing nucleotide triphosphate hydrolases"/>
    <property type="match status" value="1"/>
</dbReference>
<dbReference type="EMBL" id="JAPEUY010000001">
    <property type="protein sequence ID" value="KAJ4377925.1"/>
    <property type="molecule type" value="Genomic_DNA"/>
</dbReference>
<dbReference type="GO" id="GO:0016226">
    <property type="term" value="P:iron-sulfur cluster assembly"/>
    <property type="evidence" value="ECO:0007669"/>
    <property type="project" value="UniProtKB-UniRule"/>
</dbReference>
<dbReference type="OrthoDB" id="3900342at2759"/>
<feature type="binding site" evidence="9">
    <location>
        <begin position="15"/>
        <end position="22"/>
    </location>
    <ligand>
        <name>ATP</name>
        <dbReference type="ChEBI" id="CHEBI:30616"/>
    </ligand>
</feature>
<keyword evidence="12" id="KW-1185">Reference proteome</keyword>
<comment type="caution">
    <text evidence="11">The sequence shown here is derived from an EMBL/GenBank/DDBJ whole genome shotgun (WGS) entry which is preliminary data.</text>
</comment>
<reference evidence="11" key="1">
    <citation type="submission" date="2022-10" db="EMBL/GenBank/DDBJ databases">
        <title>Tapping the CABI collections for fungal endophytes: first genome assemblies for Collariella, Neodidymelliopsis, Ascochyta clinopodiicola, Didymella pomorum, Didymosphaeria variabile, Neocosmospora piperis and Neocucurbitaria cava.</title>
        <authorList>
            <person name="Hill R."/>
        </authorList>
    </citation>
    <scope>NUCLEOTIDE SEQUENCE</scope>
    <source>
        <strain evidence="11">IMI 356814</strain>
    </source>
</reference>
<keyword evidence="2 9" id="KW-0004">4Fe-4S</keyword>
<feature type="binding site" evidence="9">
    <location>
        <position position="223"/>
    </location>
    <ligand>
        <name>[4Fe-4S] cluster</name>
        <dbReference type="ChEBI" id="CHEBI:49883"/>
        <note>ligand shared between dimeric partners</note>
    </ligand>
</feature>
<dbReference type="Pfam" id="PF10609">
    <property type="entry name" value="ParA"/>
    <property type="match status" value="2"/>
</dbReference>
<feature type="region of interest" description="Disordered" evidence="10">
    <location>
        <begin position="425"/>
        <end position="444"/>
    </location>
</feature>
<evidence type="ECO:0000256" key="3">
    <source>
        <dbReference type="ARBA" id="ARBA00022490"/>
    </source>
</evidence>
<dbReference type="InterPro" id="IPR033756">
    <property type="entry name" value="YlxH/NBP35"/>
</dbReference>
<feature type="compositionally biased region" description="Low complexity" evidence="10">
    <location>
        <begin position="740"/>
        <end position="750"/>
    </location>
</feature>
<feature type="compositionally biased region" description="Polar residues" evidence="10">
    <location>
        <begin position="722"/>
        <end position="734"/>
    </location>
</feature>
<evidence type="ECO:0000256" key="6">
    <source>
        <dbReference type="ARBA" id="ARBA00022840"/>
    </source>
</evidence>
<keyword evidence="3 9" id="KW-0963">Cytoplasm</keyword>
<evidence type="ECO:0000256" key="7">
    <source>
        <dbReference type="ARBA" id="ARBA00023004"/>
    </source>
</evidence>
<feature type="binding site" evidence="9">
    <location>
        <position position="220"/>
    </location>
    <ligand>
        <name>[4Fe-4S] cluster</name>
        <dbReference type="ChEBI" id="CHEBI:49883"/>
        <note>ligand shared between dimeric partners</note>
    </ligand>
</feature>
<keyword evidence="6 9" id="KW-0067">ATP-binding</keyword>
<feature type="compositionally biased region" description="Polar residues" evidence="10">
    <location>
        <begin position="976"/>
        <end position="990"/>
    </location>
</feature>
<dbReference type="GO" id="GO:0046872">
    <property type="term" value="F:metal ion binding"/>
    <property type="evidence" value="ECO:0007669"/>
    <property type="project" value="UniProtKB-KW"/>
</dbReference>
<feature type="region of interest" description="Disordered" evidence="10">
    <location>
        <begin position="1171"/>
        <end position="1259"/>
    </location>
</feature>
<evidence type="ECO:0000313" key="12">
    <source>
        <dbReference type="Proteomes" id="UP001140560"/>
    </source>
</evidence>
<feature type="compositionally biased region" description="Basic and acidic residues" evidence="10">
    <location>
        <begin position="1171"/>
        <end position="1208"/>
    </location>
</feature>
<dbReference type="GO" id="GO:0005829">
    <property type="term" value="C:cytosol"/>
    <property type="evidence" value="ECO:0007669"/>
    <property type="project" value="TreeGrafter"/>
</dbReference>
<keyword evidence="7 9" id="KW-0408">Iron</keyword>
<dbReference type="InterPro" id="IPR028600">
    <property type="entry name" value="NUBP2/Cfd1_eukaryotes"/>
</dbReference>
<evidence type="ECO:0000313" key="11">
    <source>
        <dbReference type="EMBL" id="KAJ4377925.1"/>
    </source>
</evidence>
<feature type="compositionally biased region" description="Basic and acidic residues" evidence="10">
    <location>
        <begin position="586"/>
        <end position="602"/>
    </location>
</feature>
<evidence type="ECO:0000256" key="5">
    <source>
        <dbReference type="ARBA" id="ARBA00022741"/>
    </source>
</evidence>
<dbReference type="InterPro" id="IPR027417">
    <property type="entry name" value="P-loop_NTPase"/>
</dbReference>
<feature type="region of interest" description="Disordered" evidence="10">
    <location>
        <begin position="902"/>
        <end position="997"/>
    </location>
</feature>
<feature type="compositionally biased region" description="Polar residues" evidence="10">
    <location>
        <begin position="405"/>
        <end position="418"/>
    </location>
</feature>
<comment type="subcellular location">
    <subcellularLocation>
        <location evidence="1 9">Cytoplasm</location>
    </subcellularLocation>
</comment>
<dbReference type="CDD" id="cd02037">
    <property type="entry name" value="Mrp_NBP35"/>
    <property type="match status" value="1"/>
</dbReference>
<dbReference type="FunFam" id="3.40.50.300:FF:001300">
    <property type="entry name" value="Cytosolic Fe-S cluster assembly factor CFD1"/>
    <property type="match status" value="1"/>
</dbReference>
<name>A0A9W8YK08_9PLEO</name>
<accession>A0A9W8YK08</accession>
<dbReference type="PANTHER" id="PTHR23264:SF19">
    <property type="entry name" value="CYTOSOLIC FE-S CLUSTER ASSEMBLY FACTOR NUBP2"/>
    <property type="match status" value="1"/>
</dbReference>
<keyword evidence="5 9" id="KW-0547">Nucleotide-binding</keyword>
<feature type="compositionally biased region" description="Basic and acidic residues" evidence="10">
    <location>
        <begin position="355"/>
        <end position="368"/>
    </location>
</feature>
<dbReference type="PANTHER" id="PTHR23264">
    <property type="entry name" value="NUCLEOTIDE-BINDING PROTEIN NBP35 YEAST -RELATED"/>
    <property type="match status" value="1"/>
</dbReference>
<dbReference type="AlphaFoldDB" id="A0A9W8YK08"/>
<evidence type="ECO:0000256" key="9">
    <source>
        <dbReference type="HAMAP-Rule" id="MF_03039"/>
    </source>
</evidence>
<feature type="compositionally biased region" description="Polar residues" evidence="10">
    <location>
        <begin position="539"/>
        <end position="557"/>
    </location>
</feature>
<evidence type="ECO:0000256" key="4">
    <source>
        <dbReference type="ARBA" id="ARBA00022723"/>
    </source>
</evidence>
<evidence type="ECO:0000256" key="10">
    <source>
        <dbReference type="SAM" id="MobiDB-lite"/>
    </source>
</evidence>
<keyword evidence="8 9" id="KW-0411">Iron-sulfur</keyword>
<evidence type="ECO:0000256" key="8">
    <source>
        <dbReference type="ARBA" id="ARBA00023014"/>
    </source>
</evidence>
<feature type="compositionally biased region" description="Polar residues" evidence="10">
    <location>
        <begin position="334"/>
        <end position="354"/>
    </location>
</feature>
<dbReference type="GO" id="GO:0140663">
    <property type="term" value="F:ATP-dependent FeS chaperone activity"/>
    <property type="evidence" value="ECO:0007669"/>
    <property type="project" value="InterPro"/>
</dbReference>
<organism evidence="11 12">
    <name type="scientific">Neocucurbitaria cava</name>
    <dbReference type="NCBI Taxonomy" id="798079"/>
    <lineage>
        <taxon>Eukaryota</taxon>
        <taxon>Fungi</taxon>
        <taxon>Dikarya</taxon>
        <taxon>Ascomycota</taxon>
        <taxon>Pezizomycotina</taxon>
        <taxon>Dothideomycetes</taxon>
        <taxon>Pleosporomycetidae</taxon>
        <taxon>Pleosporales</taxon>
        <taxon>Pleosporineae</taxon>
        <taxon>Cucurbitariaceae</taxon>
        <taxon>Neocucurbitaria</taxon>
    </lineage>
</organism>
<sequence length="1259" mass="138868">MGLDNVRNILLVLSGKGGVGKSSITTQLALTLSLQGHTVGVLDIDLTGPSIPRFFGIEEAKVRQAPGGWIPVDVHQQQTLPLRAKSNGATSEQEGHKVGALSCMSLGFLLRDRGDAVIWRGPKKTAMVRQFLTDVLWPELDYLLIDTPPGTSDEHISLLETLLKNTSPTPSASLPFLAGAVVVTTPQAISISDVKKELNFCRKTGIRVLGVVENMAGFVCPNCSECTNVFSKGGGEVMARDFEVPFLGSVPIDPAFVMLVEEGVRPRYPEGTKIEGQDLGSSELQNGDSKEGLFVDKYRDCSLYPLFDGFVRRLVGPSDLGSLAPLEEYAPSACGQSRATIRQPQETESTSMVDKSSEMRDTDTRQDPDNTQQSPTDDVQAGDEITHPGNPDEALEDTVQGPTMPEQQQNHADGKSVSMTDSVDVNVAGKDDGSEVTTHGPGTTPRRQLIVKLKYGSRRIRDSQILNEKGSFEPVSEVSRKNSLGYIGEDSGTDAVQQEPVEDSSTNAIKQESVEDSRTYAVKQGPESATKSPLGRESAPQTSPMNDVQTTNMSDPRTTNRHGDVDDLLNNSPNKQGPNAAIKEATGTKDRRNTDSAKRAEAADAFDTGLDQSDEAMRDPNGHGDPNVDFDELINEILEGRHKNEELDDKTKVHEGYIGRYGDEAVAEAFGIPELKHEEDDDENEEANEFNDQASITAHNAQNARSQHHALLEKDIQRTRPTHMSGQSHGSTLLRSGVGHQQHAASHHATQPPPVVDELHDLALQEQMKIERLERRRQKLLDGIQAAKQQQRGRQMLVSNQSKPDILSRPSNYSNIPPNGYPYSGFAQYPMNIQAPAYFPTTYGVLPPAVTQQPYPSHGYVMPRQTPIPLTPDDWQSGPRPGSVLPTVERLAVKKRFYDEEISDDDEPLKSRVRRHRSILSQDSVISNSSPIRASAHRRQGSNHGHSSSIEHLDTKPKPKPVSSQKKPELRHHPLTETSQEPTGVTSASPSDDEIGSWKLPTFEVQREPLEKNDDVPSVKVSLPNMVREELLLSADHHDQEVHLLMNLFIPGQKALGETPDPAPATAVLNFHTIAVMIIEAFVQFEIGDEFGLGRGHLHQGHKQDEEDYERLHDAKEANVDEIFFAVIDRWRAGLESKKKPLLLIRGIQEFCDVALEIIYYIKENGLLKPEPKARRERSDKGVKRESLKDTEDAIPEKGKGKGKGRADADEEFGEDRGKKRGATQKTNTLEARKKPKTEKVTKTKTKRKAPEISVVRRK</sequence>
<comment type="similarity">
    <text evidence="9">Belongs to the Mrp/NBP35 ATP-binding proteins family. NUBP2/CFD1 subfamily.</text>
</comment>
<dbReference type="InterPro" id="IPR000808">
    <property type="entry name" value="Mrp-like_CS"/>
</dbReference>
<dbReference type="HAMAP" id="MF_02040">
    <property type="entry name" value="Mrp_NBP35"/>
    <property type="match status" value="1"/>
</dbReference>
<gene>
    <name evidence="11" type="primary">CFD1</name>
    <name evidence="11" type="ORF">N0V83_000755</name>
</gene>
<dbReference type="SUPFAM" id="SSF52540">
    <property type="entry name" value="P-loop containing nucleoside triphosphate hydrolases"/>
    <property type="match status" value="1"/>
</dbReference>
<feature type="compositionally biased region" description="Basic and acidic residues" evidence="10">
    <location>
        <begin position="966"/>
        <end position="975"/>
    </location>
</feature>
<feature type="region of interest" description="Disordered" evidence="10">
    <location>
        <begin position="721"/>
        <end position="753"/>
    </location>
</feature>
<evidence type="ECO:0000256" key="2">
    <source>
        <dbReference type="ARBA" id="ARBA00022485"/>
    </source>
</evidence>
<feature type="region of interest" description="Disordered" evidence="10">
    <location>
        <begin position="787"/>
        <end position="811"/>
    </location>
</feature>
<dbReference type="GO" id="GO:0051539">
    <property type="term" value="F:4 iron, 4 sulfur cluster binding"/>
    <property type="evidence" value="ECO:0007669"/>
    <property type="project" value="UniProtKB-UniRule"/>
</dbReference>
<dbReference type="Proteomes" id="UP001140560">
    <property type="component" value="Unassembled WGS sequence"/>
</dbReference>
<dbReference type="InterPro" id="IPR019591">
    <property type="entry name" value="Mrp/NBP35_ATP-bd"/>
</dbReference>
<keyword evidence="4 9" id="KW-0479">Metal-binding</keyword>
<feature type="region of interest" description="Disordered" evidence="10">
    <location>
        <begin position="469"/>
        <end position="629"/>
    </location>
</feature>
<dbReference type="PROSITE" id="PS01215">
    <property type="entry name" value="MRP"/>
    <property type="match status" value="1"/>
</dbReference>
<feature type="compositionally biased region" description="Polar residues" evidence="10">
    <location>
        <begin position="919"/>
        <end position="932"/>
    </location>
</feature>
<protein>
    <submittedName>
        <fullName evidence="11">Cytosolic Fe-S cluster assembly factor cfd1</fullName>
    </submittedName>
</protein>
<comment type="function">
    <text evidence="9">Component of the cytosolic iron-sulfur (Fe/S) protein assembly (CIA) machinery. Required for maturation of extramitochondrial Fe-S proteins. The NBP35-CFD1 heterotetramer forms a Fe-S scaffold complex, mediating the de novo assembly of an Fe-S cluster and its transfer to target apoproteins.</text>
</comment>
<dbReference type="HAMAP" id="MF_03039">
    <property type="entry name" value="NUBP2"/>
    <property type="match status" value="1"/>
</dbReference>